<sequence>MHYRWFGVVWHDRDDSKIVVGYRFEDSEESFKQWLRKERWDEIIRFPNQASQLYQTLRSQQQSRDWTYQEQMPFYTVFKNPWKNVARGWYVICSGDKYPFLATAVERRKYTVWVHHHYICENEHDLNTFISRVNEEWEISLQKLSNL</sequence>
<evidence type="ECO:0000313" key="2">
    <source>
        <dbReference type="Proteomes" id="UP001164761"/>
    </source>
</evidence>
<dbReference type="EMBL" id="CP104067">
    <property type="protein sequence ID" value="WAH43244.1"/>
    <property type="molecule type" value="Genomic_DNA"/>
</dbReference>
<proteinExistence type="predicted"/>
<evidence type="ECO:0000313" key="1">
    <source>
        <dbReference type="EMBL" id="WAH43244.1"/>
    </source>
</evidence>
<dbReference type="Proteomes" id="UP001164761">
    <property type="component" value="Chromosome"/>
</dbReference>
<dbReference type="RefSeq" id="WP_268007123.1">
    <property type="nucleotide sequence ID" value="NZ_BSUT01000001.1"/>
</dbReference>
<accession>A0ABY6ZMC0</accession>
<organism evidence="1 2">
    <name type="scientific">Alicyclobacillus fastidiosus</name>
    <dbReference type="NCBI Taxonomy" id="392011"/>
    <lineage>
        <taxon>Bacteria</taxon>
        <taxon>Bacillati</taxon>
        <taxon>Bacillota</taxon>
        <taxon>Bacilli</taxon>
        <taxon>Bacillales</taxon>
        <taxon>Alicyclobacillaceae</taxon>
        <taxon>Alicyclobacillus</taxon>
    </lineage>
</organism>
<keyword evidence="2" id="KW-1185">Reference proteome</keyword>
<gene>
    <name evidence="1" type="ORF">NZD89_07565</name>
</gene>
<reference evidence="1" key="1">
    <citation type="submission" date="2022-08" db="EMBL/GenBank/DDBJ databases">
        <title>Alicyclobacillus fastidiosus DSM 17978, complete genome.</title>
        <authorList>
            <person name="Wang Q."/>
            <person name="Cai R."/>
            <person name="Wang Z."/>
        </authorList>
    </citation>
    <scope>NUCLEOTIDE SEQUENCE</scope>
    <source>
        <strain evidence="1">DSM 17978</strain>
    </source>
</reference>
<name>A0ABY6ZMC0_9BACL</name>
<protein>
    <submittedName>
        <fullName evidence="1">Uncharacterized protein</fullName>
    </submittedName>
</protein>